<name>A0A0F9RTN9_9ZZZZ</name>
<dbReference type="EMBL" id="LAZR01000714">
    <property type="protein sequence ID" value="KKN59805.1"/>
    <property type="molecule type" value="Genomic_DNA"/>
</dbReference>
<proteinExistence type="predicted"/>
<protein>
    <submittedName>
        <fullName evidence="1">Uncharacterized protein</fullName>
    </submittedName>
</protein>
<gene>
    <name evidence="1" type="ORF">LCGC14_0538030</name>
</gene>
<evidence type="ECO:0000313" key="1">
    <source>
        <dbReference type="EMBL" id="KKN59805.1"/>
    </source>
</evidence>
<comment type="caution">
    <text evidence="1">The sequence shown here is derived from an EMBL/GenBank/DDBJ whole genome shotgun (WGS) entry which is preliminary data.</text>
</comment>
<sequence length="66" mass="7813">MKLKTLKDIPLNLTGHEDVRKEAIKWVKEWEKNDEIDDGLGNTEYSFETASLIFKHFFNITEEDLK</sequence>
<accession>A0A0F9RTN9</accession>
<reference evidence="1" key="1">
    <citation type="journal article" date="2015" name="Nature">
        <title>Complex archaea that bridge the gap between prokaryotes and eukaryotes.</title>
        <authorList>
            <person name="Spang A."/>
            <person name="Saw J.H."/>
            <person name="Jorgensen S.L."/>
            <person name="Zaremba-Niedzwiedzka K."/>
            <person name="Martijn J."/>
            <person name="Lind A.E."/>
            <person name="van Eijk R."/>
            <person name="Schleper C."/>
            <person name="Guy L."/>
            <person name="Ettema T.J."/>
        </authorList>
    </citation>
    <scope>NUCLEOTIDE SEQUENCE</scope>
</reference>
<organism evidence="1">
    <name type="scientific">marine sediment metagenome</name>
    <dbReference type="NCBI Taxonomy" id="412755"/>
    <lineage>
        <taxon>unclassified sequences</taxon>
        <taxon>metagenomes</taxon>
        <taxon>ecological metagenomes</taxon>
    </lineage>
</organism>
<dbReference type="AlphaFoldDB" id="A0A0F9RTN9"/>